<dbReference type="CDD" id="cd03811">
    <property type="entry name" value="GT4_GT28_WabH-like"/>
    <property type="match status" value="1"/>
</dbReference>
<feature type="domain" description="Glycosyltransferase subfamily 4-like N-terminal" evidence="2">
    <location>
        <begin position="70"/>
        <end position="167"/>
    </location>
</feature>
<evidence type="ECO:0000259" key="1">
    <source>
        <dbReference type="Pfam" id="PF00534"/>
    </source>
</evidence>
<reference evidence="3 4" key="1">
    <citation type="journal article" date="2018" name="Pathog. Dis.">
        <title>Whole-genome sequencing based characterization of antimicrobial resistance in Enterococcus.</title>
        <authorList>
            <person name="Tyson G."/>
        </authorList>
    </citation>
    <scope>NUCLEOTIDE SEQUENCE [LARGE SCALE GENOMIC DNA]</scope>
    <source>
        <strain evidence="3 4">CVM N55263</strain>
    </source>
</reference>
<dbReference type="EMBL" id="PUAP01000048">
    <property type="protein sequence ID" value="PQF21036.1"/>
    <property type="molecule type" value="Genomic_DNA"/>
</dbReference>
<dbReference type="SUPFAM" id="SSF53756">
    <property type="entry name" value="UDP-Glycosyltransferase/glycogen phosphorylase"/>
    <property type="match status" value="1"/>
</dbReference>
<dbReference type="Pfam" id="PF00534">
    <property type="entry name" value="Glycos_transf_1"/>
    <property type="match status" value="1"/>
</dbReference>
<evidence type="ECO:0000259" key="2">
    <source>
        <dbReference type="Pfam" id="PF13439"/>
    </source>
</evidence>
<evidence type="ECO:0008006" key="5">
    <source>
        <dbReference type="Google" id="ProtNLM"/>
    </source>
</evidence>
<dbReference type="PANTHER" id="PTHR12526">
    <property type="entry name" value="GLYCOSYLTRANSFERASE"/>
    <property type="match status" value="1"/>
</dbReference>
<evidence type="ECO:0000313" key="4">
    <source>
        <dbReference type="Proteomes" id="UP000237934"/>
    </source>
</evidence>
<dbReference type="AlphaFoldDB" id="A0A2S7RP54"/>
<accession>A0A2S7RP54</accession>
<name>A0A2S7RP54_ENTMU</name>
<sequence length="356" mass="40718">MEVVKKMKKFKIIHLLQSNKFSGAENIVCQIMNMFKGNDRFDMTYVCPAGPISKVLDSMDLNYIELKNFSRKEIARAVKEIDPDVIHAHDFNASVKASIYKKKIIISHLHNNPLWLSKLDIKTVVYALCIHRFYSIIGVSNSIKDEFRYKHLIKEKFVMLPNTVDAKKVIKAGNEINENEIDILYVGRMSEPKNPLAIISIIEKLKESYSKKLRVMMIGDGPLFREVQLKIRDKNLSDVIEMKGFVSNPYKYMNSAKVLIMPSIWEGFGLVSVESMLLKTPVVAYNVGGLKEIIDDGNGFLCDSENELVESLEQLLNSEILRKKMGENAAISAKKFSNTRRYKEVLEDIYTCAVFK</sequence>
<dbReference type="Gene3D" id="3.40.50.2000">
    <property type="entry name" value="Glycogen Phosphorylase B"/>
    <property type="match status" value="2"/>
</dbReference>
<dbReference type="InterPro" id="IPR001296">
    <property type="entry name" value="Glyco_trans_1"/>
</dbReference>
<gene>
    <name evidence="3" type="ORF">CUS89_14190</name>
</gene>
<dbReference type="Proteomes" id="UP000237934">
    <property type="component" value="Unassembled WGS sequence"/>
</dbReference>
<evidence type="ECO:0000313" key="3">
    <source>
        <dbReference type="EMBL" id="PQF21036.1"/>
    </source>
</evidence>
<dbReference type="InterPro" id="IPR028098">
    <property type="entry name" value="Glyco_trans_4-like_N"/>
</dbReference>
<organism evidence="3 4">
    <name type="scientific">Enterococcus mundtii</name>
    <dbReference type="NCBI Taxonomy" id="53346"/>
    <lineage>
        <taxon>Bacteria</taxon>
        <taxon>Bacillati</taxon>
        <taxon>Bacillota</taxon>
        <taxon>Bacilli</taxon>
        <taxon>Lactobacillales</taxon>
        <taxon>Enterococcaceae</taxon>
        <taxon>Enterococcus</taxon>
    </lineage>
</organism>
<protein>
    <recommendedName>
        <fullName evidence="5">Glycosyltransferase family 1 protein</fullName>
    </recommendedName>
</protein>
<proteinExistence type="predicted"/>
<feature type="domain" description="Glycosyl transferase family 1" evidence="1">
    <location>
        <begin position="169"/>
        <end position="329"/>
    </location>
</feature>
<dbReference type="Pfam" id="PF13439">
    <property type="entry name" value="Glyco_transf_4"/>
    <property type="match status" value="1"/>
</dbReference>
<comment type="caution">
    <text evidence="3">The sequence shown here is derived from an EMBL/GenBank/DDBJ whole genome shotgun (WGS) entry which is preliminary data.</text>
</comment>
<dbReference type="GO" id="GO:0016757">
    <property type="term" value="F:glycosyltransferase activity"/>
    <property type="evidence" value="ECO:0007669"/>
    <property type="project" value="InterPro"/>
</dbReference>